<organism evidence="3 5">
    <name type="scientific">Flavobacterium lindanitolerans</name>
    <dbReference type="NCBI Taxonomy" id="428988"/>
    <lineage>
        <taxon>Bacteria</taxon>
        <taxon>Pseudomonadati</taxon>
        <taxon>Bacteroidota</taxon>
        <taxon>Flavobacteriia</taxon>
        <taxon>Flavobacteriales</taxon>
        <taxon>Flavobacteriaceae</taxon>
        <taxon>Flavobacterium</taxon>
    </lineage>
</organism>
<keyword evidence="4" id="KW-1185">Reference proteome</keyword>
<reference evidence="2 4" key="1">
    <citation type="submission" date="2017-12" db="EMBL/GenBank/DDBJ databases">
        <title>Genomic Encyclopedia of Type Strains, Phase III (KMG-III): the genomes of soil and plant-associated and newly described type strains.</title>
        <authorList>
            <person name="Whitman W."/>
        </authorList>
    </citation>
    <scope>NUCLEOTIDE SEQUENCE [LARGE SCALE GENOMIC DNA]</scope>
    <source>
        <strain evidence="2 4">IP-10</strain>
    </source>
</reference>
<dbReference type="InterPro" id="IPR024078">
    <property type="entry name" value="LmbE-like_dom_sf"/>
</dbReference>
<comment type="caution">
    <text evidence="3">The sequence shown here is derived from an EMBL/GenBank/DDBJ whole genome shotgun (WGS) entry which is preliminary data.</text>
</comment>
<dbReference type="RefSeq" id="WP_101472209.1">
    <property type="nucleotide sequence ID" value="NZ_PJND01000008.1"/>
</dbReference>
<name>A0A497UKH6_9FLAO</name>
<sequence length="842" mass="94218">MIPKTAYHSLILFLLSFCTVNAQKPQKLSSGEIYEQVQKLNFLGSVLYVAAHPDDENTKLISYFSNEVKARTAYLSLTRGDGGQNLIGSELRELLGVLRTQELLAARRIDGGEQLFSRANDFGFSKEPNETFSIWDKNQVLSDVVLAIRKFQPDIIINRFDHRSPGTTHGHHTASAMLSMEAFDLAGNKNSFPEQLSSLKTWQPKRIFFNTSWWFYGSEEKFAQADKSKMATINAGVYFGIKGKSNGEIAALSRSQHKCQGFGTIGTRGDEMEYLEFLKGDLAKDKNNLFEGINTTWSRVKGGEAIGKILNDIEAHFNFKDPSVHIPKLIEAYQLVSKLEDEHWRAIKKQELENIILASAGLFFEGVSSEQSTNPDSDFTLKLEAVNQGAQDVELVAVTFLNNPENGIIQGKKLDKNKPFKTEKKLHTLASTPYTSPYWLNEKGTLGMYTVKDRAMIGRPDSEKLKLKWSLKIAGQPLDIYREIIYKISDPEKGEIYQPFEVLPEATATVIDEVTIFSDSKTKPISVRVKSGKANLKGNISLQVPQGWTVSPDKIDFDIAMKNDEKIVVFNVTPPSYENKGVIAPVITVDGQKYTQKLTTIQYDHIPKQSVLMPSEASVVRLNIKKSGQVIGYIEGAGDEIPQSLKQIGYDVRIIKPAEITETALSGFDAIVMGIRAYNVITDLQFKQRYLLDYVKNGGTMVVQYNTSGRRGFNGFNVPDFSPYELNISSDRVTDENAKVSFLNATHSVLNHPNKITEADFQGWVQERGLYFPDKWAPEFTPILGMKDLGETEKQGSLLVANYGKGYYIYTGLSFFRELPAGVPGAFKLFTNLISIGKKDKS</sequence>
<dbReference type="Proteomes" id="UP000233767">
    <property type="component" value="Unassembled WGS sequence"/>
</dbReference>
<evidence type="ECO:0000313" key="5">
    <source>
        <dbReference type="Proteomes" id="UP000275027"/>
    </source>
</evidence>
<dbReference type="SUPFAM" id="SSF102588">
    <property type="entry name" value="LmbE-like"/>
    <property type="match status" value="1"/>
</dbReference>
<dbReference type="EMBL" id="PJND01000008">
    <property type="protein sequence ID" value="PKW20924.1"/>
    <property type="molecule type" value="Genomic_DNA"/>
</dbReference>
<evidence type="ECO:0000313" key="2">
    <source>
        <dbReference type="EMBL" id="PKW20924.1"/>
    </source>
</evidence>
<evidence type="ECO:0000313" key="4">
    <source>
        <dbReference type="Proteomes" id="UP000233767"/>
    </source>
</evidence>
<keyword evidence="1" id="KW-0732">Signal</keyword>
<feature type="chain" id="PRO_5019777637" evidence="1">
    <location>
        <begin position="23"/>
        <end position="842"/>
    </location>
</feature>
<gene>
    <name evidence="2" type="ORF">B0G92_2203</name>
    <name evidence="3" type="ORF">CLV50_1847</name>
</gene>
<evidence type="ECO:0000313" key="3">
    <source>
        <dbReference type="EMBL" id="RLJ30437.1"/>
    </source>
</evidence>
<dbReference type="InterPro" id="IPR003737">
    <property type="entry name" value="GlcNAc_PI_deacetylase-related"/>
</dbReference>
<dbReference type="Gene3D" id="3.40.50.10320">
    <property type="entry name" value="LmbE-like"/>
    <property type="match status" value="1"/>
</dbReference>
<reference evidence="3 5" key="2">
    <citation type="submission" date="2018-10" db="EMBL/GenBank/DDBJ databases">
        <title>Genomic Encyclopedia of Archaeal and Bacterial Type Strains, Phase II (KMG-II): from individual species to whole genera.</title>
        <authorList>
            <person name="Goeker M."/>
        </authorList>
    </citation>
    <scope>NUCLEOTIDE SEQUENCE [LARGE SCALE GENOMIC DNA]</scope>
    <source>
        <strain evidence="3 5">DSM 21886</strain>
    </source>
</reference>
<dbReference type="SUPFAM" id="SSF52317">
    <property type="entry name" value="Class I glutamine amidotransferase-like"/>
    <property type="match status" value="1"/>
</dbReference>
<dbReference type="EMBL" id="RCCB01000011">
    <property type="protein sequence ID" value="RLJ30437.1"/>
    <property type="molecule type" value="Genomic_DNA"/>
</dbReference>
<accession>A0A497UKH6</accession>
<dbReference type="Pfam" id="PF02585">
    <property type="entry name" value="PIG-L"/>
    <property type="match status" value="1"/>
</dbReference>
<protein>
    <submittedName>
        <fullName evidence="3">GlcNAc-PI de-N-acetylase</fullName>
    </submittedName>
</protein>
<feature type="signal peptide" evidence="1">
    <location>
        <begin position="1"/>
        <end position="22"/>
    </location>
</feature>
<dbReference type="Proteomes" id="UP000275027">
    <property type="component" value="Unassembled WGS sequence"/>
</dbReference>
<evidence type="ECO:0000256" key="1">
    <source>
        <dbReference type="SAM" id="SignalP"/>
    </source>
</evidence>
<proteinExistence type="predicted"/>
<dbReference type="AlphaFoldDB" id="A0A497UKH6"/>
<dbReference type="InterPro" id="IPR029062">
    <property type="entry name" value="Class_I_gatase-like"/>
</dbReference>